<dbReference type="GO" id="GO:0016020">
    <property type="term" value="C:membrane"/>
    <property type="evidence" value="ECO:0007669"/>
    <property type="project" value="UniProtKB-SubCell"/>
</dbReference>
<evidence type="ECO:0000256" key="4">
    <source>
        <dbReference type="ARBA" id="ARBA00023136"/>
    </source>
</evidence>
<evidence type="ECO:0000256" key="5">
    <source>
        <dbReference type="SAM" id="Phobius"/>
    </source>
</evidence>
<evidence type="ECO:0000256" key="3">
    <source>
        <dbReference type="ARBA" id="ARBA00022989"/>
    </source>
</evidence>
<sequence length="241" mass="26462">MDTISDTLSIINLNWIVLFLIAIYILQGFHKGFLISVTNTVGMAVSWLVGFLFSPLLSQAIAKGSFYNFLFYFTNGVDQLKESGNLAVSTLSQAQISDIVTQANMPFPFDKLITENMTNQVFEPQGFHTVSEYFGYTTTNIVVNIFSFLVIYLVARIVIALLVNAVNYASPLPVLRRFDSALGGAVGVLRGFLGMFAVFMLVPVVMISLPADFVTPILEASPMATFFYESNFLLGGISGLI</sequence>
<dbReference type="Pfam" id="PF02674">
    <property type="entry name" value="Colicin_V"/>
    <property type="match status" value="1"/>
</dbReference>
<dbReference type="EMBL" id="CP117826">
    <property type="protein sequence ID" value="XCC61536.1"/>
    <property type="molecule type" value="Genomic_DNA"/>
</dbReference>
<keyword evidence="4 5" id="KW-0472">Membrane</keyword>
<dbReference type="RefSeq" id="WP_079546300.1">
    <property type="nucleotide sequence ID" value="NZ_CP117826.1"/>
</dbReference>
<reference evidence="6" key="1">
    <citation type="submission" date="2023-02" db="EMBL/GenBank/DDBJ databases">
        <title>Gut commensal Christensenella minuta modulates host metabolism via a new class of secondary bile acids.</title>
        <authorList>
            <person name="Liu C."/>
        </authorList>
    </citation>
    <scope>NUCLEOTIDE SEQUENCE</scope>
    <source>
        <strain evidence="6">CA70</strain>
    </source>
</reference>
<comment type="subcellular location">
    <subcellularLocation>
        <location evidence="1">Membrane</location>
        <topology evidence="1">Multi-pass membrane protein</topology>
    </subcellularLocation>
</comment>
<evidence type="ECO:0000313" key="6">
    <source>
        <dbReference type="EMBL" id="XCC61536.1"/>
    </source>
</evidence>
<protein>
    <submittedName>
        <fullName evidence="6">CvpA family protein</fullName>
    </submittedName>
</protein>
<keyword evidence="2 5" id="KW-0812">Transmembrane</keyword>
<dbReference type="GO" id="GO:0009403">
    <property type="term" value="P:toxin biosynthetic process"/>
    <property type="evidence" value="ECO:0007669"/>
    <property type="project" value="InterPro"/>
</dbReference>
<gene>
    <name evidence="6" type="ORF">PUP29_08340</name>
</gene>
<organism evidence="6">
    <name type="scientific">Christensenella massiliensis</name>
    <dbReference type="NCBI Taxonomy" id="1805714"/>
    <lineage>
        <taxon>Bacteria</taxon>
        <taxon>Bacillati</taxon>
        <taxon>Bacillota</taxon>
        <taxon>Clostridia</taxon>
        <taxon>Christensenellales</taxon>
        <taxon>Christensenellaceae</taxon>
        <taxon>Christensenella</taxon>
    </lineage>
</organism>
<proteinExistence type="predicted"/>
<feature type="transmembrane region" description="Helical" evidence="5">
    <location>
        <begin position="33"/>
        <end position="53"/>
    </location>
</feature>
<name>A0AAU8A636_9FIRM</name>
<evidence type="ECO:0000256" key="2">
    <source>
        <dbReference type="ARBA" id="ARBA00022692"/>
    </source>
</evidence>
<keyword evidence="3 5" id="KW-1133">Transmembrane helix</keyword>
<feature type="transmembrane region" description="Helical" evidence="5">
    <location>
        <begin position="6"/>
        <end position="26"/>
    </location>
</feature>
<feature type="transmembrane region" description="Helical" evidence="5">
    <location>
        <begin position="187"/>
        <end position="209"/>
    </location>
</feature>
<feature type="transmembrane region" description="Helical" evidence="5">
    <location>
        <begin position="141"/>
        <end position="166"/>
    </location>
</feature>
<accession>A0AAU8A636</accession>
<dbReference type="InterPro" id="IPR003825">
    <property type="entry name" value="Colicin-V_CvpA"/>
</dbReference>
<evidence type="ECO:0000256" key="1">
    <source>
        <dbReference type="ARBA" id="ARBA00004141"/>
    </source>
</evidence>
<dbReference type="AlphaFoldDB" id="A0AAU8A636"/>